<accession>A0A7J6EU17</accession>
<gene>
    <name evidence="1" type="ORF">G4B88_027729</name>
</gene>
<organism evidence="1 2">
    <name type="scientific">Cannabis sativa</name>
    <name type="common">Hemp</name>
    <name type="synonym">Marijuana</name>
    <dbReference type="NCBI Taxonomy" id="3483"/>
    <lineage>
        <taxon>Eukaryota</taxon>
        <taxon>Viridiplantae</taxon>
        <taxon>Streptophyta</taxon>
        <taxon>Embryophyta</taxon>
        <taxon>Tracheophyta</taxon>
        <taxon>Spermatophyta</taxon>
        <taxon>Magnoliopsida</taxon>
        <taxon>eudicotyledons</taxon>
        <taxon>Gunneridae</taxon>
        <taxon>Pentapetalae</taxon>
        <taxon>rosids</taxon>
        <taxon>fabids</taxon>
        <taxon>Rosales</taxon>
        <taxon>Cannabaceae</taxon>
        <taxon>Cannabis</taxon>
    </lineage>
</organism>
<proteinExistence type="predicted"/>
<name>A0A7J6EU17_CANSA</name>
<evidence type="ECO:0000313" key="2">
    <source>
        <dbReference type="Proteomes" id="UP000583929"/>
    </source>
</evidence>
<dbReference type="EMBL" id="JAATIQ010000334">
    <property type="protein sequence ID" value="KAF4361189.1"/>
    <property type="molecule type" value="Genomic_DNA"/>
</dbReference>
<keyword evidence="2" id="KW-1185">Reference proteome</keyword>
<protein>
    <submittedName>
        <fullName evidence="1">Uncharacterized protein</fullName>
    </submittedName>
</protein>
<dbReference type="Proteomes" id="UP000583929">
    <property type="component" value="Unassembled WGS sequence"/>
</dbReference>
<comment type="caution">
    <text evidence="1">The sequence shown here is derived from an EMBL/GenBank/DDBJ whole genome shotgun (WGS) entry which is preliminary data.</text>
</comment>
<evidence type="ECO:0000313" key="1">
    <source>
        <dbReference type="EMBL" id="KAF4361189.1"/>
    </source>
</evidence>
<sequence>MCEALFSCSIFPNTEPSSSVFVGFSLEGLFSQSLSIPAQTICCCWNFFELCPVLQSNGCFVARIGDFYPGEDGLRFRRDWGLVRVVMGFKLSGSVFPSHYNTSARVTGIPSATTIETTSSSSPLP</sequence>
<reference evidence="1 2" key="1">
    <citation type="journal article" date="2020" name="bioRxiv">
        <title>Sequence and annotation of 42 cannabis genomes reveals extensive copy number variation in cannabinoid synthesis and pathogen resistance genes.</title>
        <authorList>
            <person name="Mckernan K.J."/>
            <person name="Helbert Y."/>
            <person name="Kane L.T."/>
            <person name="Ebling H."/>
            <person name="Zhang L."/>
            <person name="Liu B."/>
            <person name="Eaton Z."/>
            <person name="Mclaughlin S."/>
            <person name="Kingan S."/>
            <person name="Baybayan P."/>
            <person name="Concepcion G."/>
            <person name="Jordan M."/>
            <person name="Riva A."/>
            <person name="Barbazuk W."/>
            <person name="Harkins T."/>
        </authorList>
    </citation>
    <scope>NUCLEOTIDE SEQUENCE [LARGE SCALE GENOMIC DNA]</scope>
    <source>
        <strain evidence="2">cv. Jamaican Lion 4</strain>
        <tissue evidence="1">Leaf</tissue>
    </source>
</reference>
<dbReference type="AlphaFoldDB" id="A0A7J6EU17"/>